<organism evidence="1 2">
    <name type="scientific">Rotaria sordida</name>
    <dbReference type="NCBI Taxonomy" id="392033"/>
    <lineage>
        <taxon>Eukaryota</taxon>
        <taxon>Metazoa</taxon>
        <taxon>Spiralia</taxon>
        <taxon>Gnathifera</taxon>
        <taxon>Rotifera</taxon>
        <taxon>Eurotatoria</taxon>
        <taxon>Bdelloidea</taxon>
        <taxon>Philodinida</taxon>
        <taxon>Philodinidae</taxon>
        <taxon>Rotaria</taxon>
    </lineage>
</organism>
<proteinExistence type="predicted"/>
<dbReference type="Proteomes" id="UP000663823">
    <property type="component" value="Unassembled WGS sequence"/>
</dbReference>
<evidence type="ECO:0000313" key="2">
    <source>
        <dbReference type="Proteomes" id="UP000663823"/>
    </source>
</evidence>
<feature type="non-terminal residue" evidence="1">
    <location>
        <position position="1"/>
    </location>
</feature>
<evidence type="ECO:0000313" key="1">
    <source>
        <dbReference type="EMBL" id="CAF4082714.1"/>
    </source>
</evidence>
<protein>
    <submittedName>
        <fullName evidence="1">Uncharacterized protein</fullName>
    </submittedName>
</protein>
<accession>A0A819UMJ9</accession>
<reference evidence="1" key="1">
    <citation type="submission" date="2021-02" db="EMBL/GenBank/DDBJ databases">
        <authorList>
            <person name="Nowell W R."/>
        </authorList>
    </citation>
    <scope>NUCLEOTIDE SEQUENCE</scope>
</reference>
<dbReference type="EMBL" id="CAJOAX010010861">
    <property type="protein sequence ID" value="CAF4082714.1"/>
    <property type="molecule type" value="Genomic_DNA"/>
</dbReference>
<comment type="caution">
    <text evidence="1">The sequence shown here is derived from an EMBL/GenBank/DDBJ whole genome shotgun (WGS) entry which is preliminary data.</text>
</comment>
<sequence length="43" mass="5047">APCLYSTRVHVNTSEWLIPYFDGSPLTDAENVQTWFRVQINNY</sequence>
<gene>
    <name evidence="1" type="ORF">OTI717_LOCUS33279</name>
</gene>
<name>A0A819UMJ9_9BILA</name>
<dbReference type="AlphaFoldDB" id="A0A819UMJ9"/>